<dbReference type="Proteomes" id="UP000434172">
    <property type="component" value="Unassembled WGS sequence"/>
</dbReference>
<dbReference type="EMBL" id="WOWK01000018">
    <property type="protein sequence ID" value="KAF0328382.1"/>
    <property type="molecule type" value="Genomic_DNA"/>
</dbReference>
<sequence length="30" mass="3341">MSTQLRSRRDRSGQSAGLLCPLLHVERGDT</sequence>
<proteinExistence type="predicted"/>
<gene>
    <name evidence="1" type="ORF">GQ607_004535</name>
</gene>
<accession>A0A8H3WPS1</accession>
<dbReference type="AlphaFoldDB" id="A0A8H3WPS1"/>
<comment type="caution">
    <text evidence="1">The sequence shown here is derived from an EMBL/GenBank/DDBJ whole genome shotgun (WGS) entry which is preliminary data.</text>
</comment>
<protein>
    <submittedName>
        <fullName evidence="1">Uncharacterized protein</fullName>
    </submittedName>
</protein>
<evidence type="ECO:0000313" key="1">
    <source>
        <dbReference type="EMBL" id="KAF0328382.1"/>
    </source>
</evidence>
<organism evidence="1 2">
    <name type="scientific">Colletotrichum asianum</name>
    <dbReference type="NCBI Taxonomy" id="702518"/>
    <lineage>
        <taxon>Eukaryota</taxon>
        <taxon>Fungi</taxon>
        <taxon>Dikarya</taxon>
        <taxon>Ascomycota</taxon>
        <taxon>Pezizomycotina</taxon>
        <taxon>Sordariomycetes</taxon>
        <taxon>Hypocreomycetidae</taxon>
        <taxon>Glomerellales</taxon>
        <taxon>Glomerellaceae</taxon>
        <taxon>Colletotrichum</taxon>
        <taxon>Colletotrichum gloeosporioides species complex</taxon>
    </lineage>
</organism>
<keyword evidence="2" id="KW-1185">Reference proteome</keyword>
<name>A0A8H3WPS1_9PEZI</name>
<reference evidence="1 2" key="1">
    <citation type="submission" date="2019-12" db="EMBL/GenBank/DDBJ databases">
        <title>A genome sequence resource for the geographically widespread anthracnose pathogen Colletotrichum asianum.</title>
        <authorList>
            <person name="Meng Y."/>
        </authorList>
    </citation>
    <scope>NUCLEOTIDE SEQUENCE [LARGE SCALE GENOMIC DNA]</scope>
    <source>
        <strain evidence="1 2">ICMP 18580</strain>
    </source>
</reference>
<evidence type="ECO:0000313" key="2">
    <source>
        <dbReference type="Proteomes" id="UP000434172"/>
    </source>
</evidence>